<organism evidence="2 3">
    <name type="scientific">Lactuca virosa</name>
    <dbReference type="NCBI Taxonomy" id="75947"/>
    <lineage>
        <taxon>Eukaryota</taxon>
        <taxon>Viridiplantae</taxon>
        <taxon>Streptophyta</taxon>
        <taxon>Embryophyta</taxon>
        <taxon>Tracheophyta</taxon>
        <taxon>Spermatophyta</taxon>
        <taxon>Magnoliopsida</taxon>
        <taxon>eudicotyledons</taxon>
        <taxon>Gunneridae</taxon>
        <taxon>Pentapetalae</taxon>
        <taxon>asterids</taxon>
        <taxon>campanulids</taxon>
        <taxon>Asterales</taxon>
        <taxon>Asteraceae</taxon>
        <taxon>Cichorioideae</taxon>
        <taxon>Cichorieae</taxon>
        <taxon>Lactucinae</taxon>
        <taxon>Lactuca</taxon>
    </lineage>
</organism>
<evidence type="ECO:0000313" key="2">
    <source>
        <dbReference type="EMBL" id="CAH1414738.1"/>
    </source>
</evidence>
<dbReference type="AlphaFoldDB" id="A0AAU9LQM2"/>
<reference evidence="2 3" key="1">
    <citation type="submission" date="2022-01" db="EMBL/GenBank/DDBJ databases">
        <authorList>
            <person name="Xiong W."/>
            <person name="Schranz E."/>
        </authorList>
    </citation>
    <scope>NUCLEOTIDE SEQUENCE [LARGE SCALE GENOMIC DNA]</scope>
</reference>
<dbReference type="Proteomes" id="UP001157418">
    <property type="component" value="Unassembled WGS sequence"/>
</dbReference>
<gene>
    <name evidence="2" type="ORF">LVIROSA_LOCUS2635</name>
</gene>
<sequence length="73" mass="8538">MFFLWTESAQKQGPNQHFGPNPTLLSFLLVVTLFSLFYLIPLLFIRKWISCDPVDLFQVPINKHVPEVFNLKC</sequence>
<keyword evidence="1" id="KW-0812">Transmembrane</keyword>
<feature type="transmembrane region" description="Helical" evidence="1">
    <location>
        <begin position="24"/>
        <end position="45"/>
    </location>
</feature>
<proteinExistence type="predicted"/>
<evidence type="ECO:0000256" key="1">
    <source>
        <dbReference type="SAM" id="Phobius"/>
    </source>
</evidence>
<comment type="caution">
    <text evidence="2">The sequence shown here is derived from an EMBL/GenBank/DDBJ whole genome shotgun (WGS) entry which is preliminary data.</text>
</comment>
<protein>
    <submittedName>
        <fullName evidence="2">Uncharacterized protein</fullName>
    </submittedName>
</protein>
<keyword evidence="1" id="KW-1133">Transmembrane helix</keyword>
<evidence type="ECO:0000313" key="3">
    <source>
        <dbReference type="Proteomes" id="UP001157418"/>
    </source>
</evidence>
<dbReference type="EMBL" id="CAKMRJ010000001">
    <property type="protein sequence ID" value="CAH1414738.1"/>
    <property type="molecule type" value="Genomic_DNA"/>
</dbReference>
<name>A0AAU9LQM2_9ASTR</name>
<keyword evidence="3" id="KW-1185">Reference proteome</keyword>
<accession>A0AAU9LQM2</accession>
<keyword evidence="1" id="KW-0472">Membrane</keyword>